<evidence type="ECO:0000313" key="2">
    <source>
        <dbReference type="Proteomes" id="UP000054359"/>
    </source>
</evidence>
<sequence length="80" mass="9478">MDYYCRKGIKFKCMTAWSGEFWESMVKLIKICLRKILERVLSYEELQTIVTDIEAIINSLPIAHEHDYPFETPPLIPSHF</sequence>
<reference evidence="1 2" key="1">
    <citation type="submission" date="2013-11" db="EMBL/GenBank/DDBJ databases">
        <title>Genome sequencing of Stegodyphus mimosarum.</title>
        <authorList>
            <person name="Bechsgaard J."/>
        </authorList>
    </citation>
    <scope>NUCLEOTIDE SEQUENCE [LARGE SCALE GENOMIC DNA]</scope>
</reference>
<dbReference type="OrthoDB" id="6430111at2759"/>
<gene>
    <name evidence="1" type="ORF">X975_13383</name>
</gene>
<protein>
    <recommendedName>
        <fullName evidence="3">Integrase catalytic domain-containing protein</fullName>
    </recommendedName>
</protein>
<evidence type="ECO:0000313" key="1">
    <source>
        <dbReference type="EMBL" id="KFM62997.1"/>
    </source>
</evidence>
<proteinExistence type="predicted"/>
<dbReference type="STRING" id="407821.A0A087TD08"/>
<name>A0A087TD08_STEMI</name>
<feature type="non-terminal residue" evidence="1">
    <location>
        <position position="80"/>
    </location>
</feature>
<dbReference type="AlphaFoldDB" id="A0A087TD08"/>
<organism evidence="1 2">
    <name type="scientific">Stegodyphus mimosarum</name>
    <name type="common">African social velvet spider</name>
    <dbReference type="NCBI Taxonomy" id="407821"/>
    <lineage>
        <taxon>Eukaryota</taxon>
        <taxon>Metazoa</taxon>
        <taxon>Ecdysozoa</taxon>
        <taxon>Arthropoda</taxon>
        <taxon>Chelicerata</taxon>
        <taxon>Arachnida</taxon>
        <taxon>Araneae</taxon>
        <taxon>Araneomorphae</taxon>
        <taxon>Entelegynae</taxon>
        <taxon>Eresoidea</taxon>
        <taxon>Eresidae</taxon>
        <taxon>Stegodyphus</taxon>
    </lineage>
</organism>
<evidence type="ECO:0008006" key="3">
    <source>
        <dbReference type="Google" id="ProtNLM"/>
    </source>
</evidence>
<keyword evidence="2" id="KW-1185">Reference proteome</keyword>
<dbReference type="EMBL" id="KK114651">
    <property type="protein sequence ID" value="KFM62997.1"/>
    <property type="molecule type" value="Genomic_DNA"/>
</dbReference>
<dbReference type="Proteomes" id="UP000054359">
    <property type="component" value="Unassembled WGS sequence"/>
</dbReference>
<accession>A0A087TD08</accession>